<evidence type="ECO:0000256" key="1">
    <source>
        <dbReference type="SAM" id="MobiDB-lite"/>
    </source>
</evidence>
<reference evidence="2" key="1">
    <citation type="journal article" date="2020" name="mSystems">
        <title>Genome- and Community-Level Interaction Insights into Carbon Utilization and Element Cycling Functions of Hydrothermarchaeota in Hydrothermal Sediment.</title>
        <authorList>
            <person name="Zhou Z."/>
            <person name="Liu Y."/>
            <person name="Xu W."/>
            <person name="Pan J."/>
            <person name="Luo Z.H."/>
            <person name="Li M."/>
        </authorList>
    </citation>
    <scope>NUCLEOTIDE SEQUENCE [LARGE SCALE GENOMIC DNA]</scope>
    <source>
        <strain evidence="2">SpSt-1224</strain>
    </source>
</reference>
<feature type="region of interest" description="Disordered" evidence="1">
    <location>
        <begin position="1"/>
        <end position="38"/>
    </location>
</feature>
<dbReference type="AlphaFoldDB" id="A0A7C2TJQ3"/>
<accession>A0A7C2TJQ3</accession>
<feature type="compositionally biased region" description="Basic and acidic residues" evidence="1">
    <location>
        <begin position="18"/>
        <end position="27"/>
    </location>
</feature>
<evidence type="ECO:0000313" key="2">
    <source>
        <dbReference type="EMBL" id="HET98623.1"/>
    </source>
</evidence>
<comment type="caution">
    <text evidence="2">The sequence shown here is derived from an EMBL/GenBank/DDBJ whole genome shotgun (WGS) entry which is preliminary data.</text>
</comment>
<protein>
    <submittedName>
        <fullName evidence="2">Uncharacterized protein</fullName>
    </submittedName>
</protein>
<name>A0A7C2TJQ3_9BACT</name>
<organism evidence="2">
    <name type="scientific">Desulfurivibrio alkaliphilus</name>
    <dbReference type="NCBI Taxonomy" id="427923"/>
    <lineage>
        <taxon>Bacteria</taxon>
        <taxon>Pseudomonadati</taxon>
        <taxon>Thermodesulfobacteriota</taxon>
        <taxon>Desulfobulbia</taxon>
        <taxon>Desulfobulbales</taxon>
        <taxon>Desulfobulbaceae</taxon>
        <taxon>Desulfurivibrio</taxon>
    </lineage>
</organism>
<dbReference type="EMBL" id="DSDS01000182">
    <property type="protein sequence ID" value="HET98623.1"/>
    <property type="molecule type" value="Genomic_DNA"/>
</dbReference>
<feature type="non-terminal residue" evidence="2">
    <location>
        <position position="65"/>
    </location>
</feature>
<gene>
    <name evidence="2" type="ORF">ENN98_08080</name>
</gene>
<dbReference type="Proteomes" id="UP000885986">
    <property type="component" value="Unassembled WGS sequence"/>
</dbReference>
<sequence>MVDQHLFGGQQGLRRHRRQDDADKDCNSSHNFRNRSAAPHLRAISQAYVHGVRGAWPLARTCGTA</sequence>
<proteinExistence type="predicted"/>